<dbReference type="WBParaSite" id="MhA1_Contig252.frz3.gene5">
    <property type="protein sequence ID" value="MhA1_Contig252.frz3.gene5"/>
    <property type="gene ID" value="MhA1_Contig252.frz3.gene5"/>
</dbReference>
<feature type="binding site" evidence="4">
    <location>
        <position position="44"/>
    </location>
    <ligand>
        <name>ATP</name>
        <dbReference type="ChEBI" id="CHEBI:30616"/>
    </ligand>
</feature>
<evidence type="ECO:0000313" key="8">
    <source>
        <dbReference type="WBParaSite" id="MhA1_Contig252.frz3.gene5"/>
    </source>
</evidence>
<evidence type="ECO:0000256" key="5">
    <source>
        <dbReference type="RuleBase" id="RU000304"/>
    </source>
</evidence>
<evidence type="ECO:0000256" key="2">
    <source>
        <dbReference type="ARBA" id="ARBA00022741"/>
    </source>
</evidence>
<evidence type="ECO:0000256" key="4">
    <source>
        <dbReference type="PROSITE-ProRule" id="PRU10141"/>
    </source>
</evidence>
<dbReference type="GO" id="GO:0005524">
    <property type="term" value="F:ATP binding"/>
    <property type="evidence" value="ECO:0007669"/>
    <property type="project" value="UniProtKB-UniRule"/>
</dbReference>
<organism evidence="7 8">
    <name type="scientific">Meloidogyne hapla</name>
    <name type="common">Root-knot nematode worm</name>
    <dbReference type="NCBI Taxonomy" id="6305"/>
    <lineage>
        <taxon>Eukaryota</taxon>
        <taxon>Metazoa</taxon>
        <taxon>Ecdysozoa</taxon>
        <taxon>Nematoda</taxon>
        <taxon>Chromadorea</taxon>
        <taxon>Rhabditida</taxon>
        <taxon>Tylenchina</taxon>
        <taxon>Tylenchomorpha</taxon>
        <taxon>Tylenchoidea</taxon>
        <taxon>Meloidogynidae</taxon>
        <taxon>Meloidogyninae</taxon>
        <taxon>Meloidogyne</taxon>
    </lineage>
</organism>
<dbReference type="PROSITE" id="PS00108">
    <property type="entry name" value="PROTEIN_KINASE_ST"/>
    <property type="match status" value="1"/>
</dbReference>
<dbReference type="CDD" id="cd14016">
    <property type="entry name" value="STKc_CK1"/>
    <property type="match status" value="1"/>
</dbReference>
<dbReference type="PANTHER" id="PTHR11909">
    <property type="entry name" value="CASEIN KINASE-RELATED"/>
    <property type="match status" value="1"/>
</dbReference>
<dbReference type="AlphaFoldDB" id="A0A1I8BHD0"/>
<comment type="similarity">
    <text evidence="5">Belongs to the protein kinase superfamily.</text>
</comment>
<accession>A0A1I8BHD0</accession>
<dbReference type="Gene3D" id="1.10.510.10">
    <property type="entry name" value="Transferase(Phosphotransferase) domain 1"/>
    <property type="match status" value="1"/>
</dbReference>
<dbReference type="Pfam" id="PF00069">
    <property type="entry name" value="Pkinase"/>
    <property type="match status" value="1"/>
</dbReference>
<keyword evidence="2 4" id="KW-0547">Nucleotide-binding</keyword>
<keyword evidence="7" id="KW-1185">Reference proteome</keyword>
<dbReference type="InterPro" id="IPR050235">
    <property type="entry name" value="CK1_Ser-Thr_kinase"/>
</dbReference>
<dbReference type="Proteomes" id="UP000095281">
    <property type="component" value="Unplaced"/>
</dbReference>
<dbReference type="InterPro" id="IPR011009">
    <property type="entry name" value="Kinase-like_dom_sf"/>
</dbReference>
<keyword evidence="5" id="KW-0808">Transferase</keyword>
<dbReference type="InterPro" id="IPR017441">
    <property type="entry name" value="Protein_kinase_ATP_BS"/>
</dbReference>
<dbReference type="SMART" id="SM00220">
    <property type="entry name" value="S_TKc"/>
    <property type="match status" value="1"/>
</dbReference>
<evidence type="ECO:0000259" key="6">
    <source>
        <dbReference type="PROSITE" id="PS50011"/>
    </source>
</evidence>
<evidence type="ECO:0000256" key="3">
    <source>
        <dbReference type="ARBA" id="ARBA00022840"/>
    </source>
</evidence>
<dbReference type="InterPro" id="IPR000719">
    <property type="entry name" value="Prot_kinase_dom"/>
</dbReference>
<sequence length="331" mass="38552">MALRGISDFVIADCYKIKRKIGSGSFGEIYSAVNIQTGEEVAVKLEHVNAKHQQLLYENKVYSLLADGIGIPRIQYFGIENGYNCLVMDLLGHSLEDLFSICQRRFSLKTVLMLAEQMITRIEFMHTNCLIHRDIKPDNFLMGLGLYSTTVYIIDFGLAKRFKNPRTKIHIPYRDKKSLTGTARYASINAHKGIELSRRDDLESLGYVLMYFNRGSLPWQGLVANTTKQKYERISEKKMSTSIENLCRGYPEEFKMYLTYCRQLGFEQDPDYHHLRKPFQRLCFSCKYEYDWMFDWIVQKQQRQCVNSIGSMTNVGPSNSQQKLVSRVYHR</sequence>
<name>A0A1I8BHD0_MELHA</name>
<keyword evidence="5" id="KW-0418">Kinase</keyword>
<dbReference type="FunFam" id="1.10.510.10:FF:000596">
    <property type="entry name" value="CK1 family protein kinase"/>
    <property type="match status" value="1"/>
</dbReference>
<dbReference type="InterPro" id="IPR008271">
    <property type="entry name" value="Ser/Thr_kinase_AS"/>
</dbReference>
<keyword evidence="3 4" id="KW-0067">ATP-binding</keyword>
<evidence type="ECO:0000313" key="7">
    <source>
        <dbReference type="Proteomes" id="UP000095281"/>
    </source>
</evidence>
<evidence type="ECO:0000256" key="1">
    <source>
        <dbReference type="ARBA" id="ARBA00012513"/>
    </source>
</evidence>
<keyword evidence="5" id="KW-0723">Serine/threonine-protein kinase</keyword>
<dbReference type="SUPFAM" id="SSF56112">
    <property type="entry name" value="Protein kinase-like (PK-like)"/>
    <property type="match status" value="1"/>
</dbReference>
<reference evidence="8" key="1">
    <citation type="submission" date="2016-11" db="UniProtKB">
        <authorList>
            <consortium name="WormBaseParasite"/>
        </authorList>
    </citation>
    <scope>IDENTIFICATION</scope>
</reference>
<feature type="domain" description="Protein kinase" evidence="6">
    <location>
        <begin position="15"/>
        <end position="293"/>
    </location>
</feature>
<protein>
    <recommendedName>
        <fullName evidence="1">non-specific serine/threonine protein kinase</fullName>
        <ecNumber evidence="1">2.7.11.1</ecNumber>
    </recommendedName>
</protein>
<dbReference type="PROSITE" id="PS00107">
    <property type="entry name" value="PROTEIN_KINASE_ATP"/>
    <property type="match status" value="1"/>
</dbReference>
<dbReference type="GO" id="GO:0004674">
    <property type="term" value="F:protein serine/threonine kinase activity"/>
    <property type="evidence" value="ECO:0007669"/>
    <property type="project" value="UniProtKB-KW"/>
</dbReference>
<proteinExistence type="inferred from homology"/>
<dbReference type="PROSITE" id="PS50011">
    <property type="entry name" value="PROTEIN_KINASE_DOM"/>
    <property type="match status" value="1"/>
</dbReference>
<dbReference type="EC" id="2.7.11.1" evidence="1"/>